<dbReference type="AlphaFoldDB" id="A0A2A5RWN5"/>
<gene>
    <name evidence="1" type="ORF">RU86_GL000652</name>
</gene>
<sequence>MSFFLLHLKYQIKRTSSDLLADRLRIFVVISADSDNAL</sequence>
<keyword evidence="2" id="KW-1185">Reference proteome</keyword>
<reference evidence="1 2" key="1">
    <citation type="submission" date="2014-12" db="EMBL/GenBank/DDBJ databases">
        <title>Draft genome sequences of 10 type strains of Lactococcus.</title>
        <authorList>
            <person name="Sun Z."/>
            <person name="Zhong Z."/>
            <person name="Liu W."/>
            <person name="Zhang W."/>
            <person name="Zhang H."/>
        </authorList>
    </citation>
    <scope>NUCLEOTIDE SEQUENCE [LARGE SCALE GENOMIC DNA]</scope>
    <source>
        <strain evidence="1 2">DSM 6634</strain>
    </source>
</reference>
<evidence type="ECO:0000313" key="2">
    <source>
        <dbReference type="Proteomes" id="UP000218282"/>
    </source>
</evidence>
<proteinExistence type="predicted"/>
<dbReference type="EMBL" id="JXJW01000015">
    <property type="protein sequence ID" value="PCS05645.1"/>
    <property type="molecule type" value="Genomic_DNA"/>
</dbReference>
<accession>A0A2A5RWN5</accession>
<organism evidence="1 2">
    <name type="scientific">Pseudolactococcus piscium</name>
    <dbReference type="NCBI Taxonomy" id="1364"/>
    <lineage>
        <taxon>Bacteria</taxon>
        <taxon>Bacillati</taxon>
        <taxon>Bacillota</taxon>
        <taxon>Bacilli</taxon>
        <taxon>Lactobacillales</taxon>
        <taxon>Streptococcaceae</taxon>
        <taxon>Pseudolactococcus</taxon>
    </lineage>
</organism>
<protein>
    <submittedName>
        <fullName evidence="1">Uncharacterized protein</fullName>
    </submittedName>
</protein>
<name>A0A2A5RWN5_9LACT</name>
<evidence type="ECO:0000313" key="1">
    <source>
        <dbReference type="EMBL" id="PCS05645.1"/>
    </source>
</evidence>
<comment type="caution">
    <text evidence="1">The sequence shown here is derived from an EMBL/GenBank/DDBJ whole genome shotgun (WGS) entry which is preliminary data.</text>
</comment>
<dbReference type="Proteomes" id="UP000218282">
    <property type="component" value="Unassembled WGS sequence"/>
</dbReference>